<reference evidence="4" key="2">
    <citation type="submission" date="2019-06" db="EMBL/GenBank/DDBJ databases">
        <title>Genomics analysis of Aphanomyces spp. identifies a new class of oomycete effector associated with host adaptation.</title>
        <authorList>
            <person name="Gaulin E."/>
        </authorList>
    </citation>
    <scope>NUCLEOTIDE SEQUENCE</scope>
    <source>
        <strain evidence="4">CBS 578.67</strain>
    </source>
</reference>
<dbReference type="PROSITE" id="PS50297">
    <property type="entry name" value="ANK_REP_REGION"/>
    <property type="match status" value="3"/>
</dbReference>
<keyword evidence="1" id="KW-0677">Repeat</keyword>
<keyword evidence="6" id="KW-1185">Reference proteome</keyword>
<dbReference type="OrthoDB" id="7464126at2759"/>
<reference evidence="5 6" key="1">
    <citation type="submission" date="2019-03" db="EMBL/GenBank/DDBJ databases">
        <authorList>
            <person name="Gaulin E."/>
            <person name="Dumas B."/>
        </authorList>
    </citation>
    <scope>NUCLEOTIDE SEQUENCE [LARGE SCALE GENOMIC DNA]</scope>
    <source>
        <strain evidence="5">CBS 568.67</strain>
    </source>
</reference>
<feature type="repeat" description="ANK" evidence="3">
    <location>
        <begin position="265"/>
        <end position="297"/>
    </location>
</feature>
<gene>
    <name evidence="5" type="primary">Aste57867_10531</name>
    <name evidence="4" type="ORF">As57867_010491</name>
    <name evidence="5" type="ORF">ASTE57867_10531</name>
</gene>
<dbReference type="SMART" id="SM00248">
    <property type="entry name" value="ANK"/>
    <property type="match status" value="9"/>
</dbReference>
<feature type="repeat" description="ANK" evidence="3">
    <location>
        <begin position="199"/>
        <end position="231"/>
    </location>
</feature>
<feature type="repeat" description="ANK" evidence="3">
    <location>
        <begin position="232"/>
        <end position="264"/>
    </location>
</feature>
<name>A0A485KR42_9STRA</name>
<dbReference type="EMBL" id="CAADRA010005236">
    <property type="protein sequence ID" value="VFT87404.1"/>
    <property type="molecule type" value="Genomic_DNA"/>
</dbReference>
<evidence type="ECO:0000313" key="5">
    <source>
        <dbReference type="EMBL" id="VFT87404.1"/>
    </source>
</evidence>
<protein>
    <submittedName>
        <fullName evidence="5">Aste57867_10531 protein</fullName>
    </submittedName>
</protein>
<evidence type="ECO:0000256" key="1">
    <source>
        <dbReference type="ARBA" id="ARBA00022737"/>
    </source>
</evidence>
<dbReference type="PANTHER" id="PTHR24189:SF50">
    <property type="entry name" value="ANKYRIN REPEAT AND SOCS BOX PROTEIN 2"/>
    <property type="match status" value="1"/>
</dbReference>
<organism evidence="5 6">
    <name type="scientific">Aphanomyces stellatus</name>
    <dbReference type="NCBI Taxonomy" id="120398"/>
    <lineage>
        <taxon>Eukaryota</taxon>
        <taxon>Sar</taxon>
        <taxon>Stramenopiles</taxon>
        <taxon>Oomycota</taxon>
        <taxon>Saprolegniomycetes</taxon>
        <taxon>Saprolegniales</taxon>
        <taxon>Verrucalvaceae</taxon>
        <taxon>Aphanomyces</taxon>
    </lineage>
</organism>
<feature type="repeat" description="ANK" evidence="3">
    <location>
        <begin position="301"/>
        <end position="330"/>
    </location>
</feature>
<evidence type="ECO:0000256" key="3">
    <source>
        <dbReference type="PROSITE-ProRule" id="PRU00023"/>
    </source>
</evidence>
<dbReference type="InterPro" id="IPR036770">
    <property type="entry name" value="Ankyrin_rpt-contain_sf"/>
</dbReference>
<dbReference type="AlphaFoldDB" id="A0A485KR42"/>
<dbReference type="Gene3D" id="1.25.40.20">
    <property type="entry name" value="Ankyrin repeat-containing domain"/>
    <property type="match status" value="3"/>
</dbReference>
<proteinExistence type="predicted"/>
<dbReference type="Pfam" id="PF12796">
    <property type="entry name" value="Ank_2"/>
    <property type="match status" value="2"/>
</dbReference>
<sequence length="400" mass="43202">MDMNLFKAVIERNQEDVRKYLALVDVHDEAAKEALTSAFLEAACRSAAILRLFLDANFDINAADEVGDTALMVAARGEDTVRFHSLFIAFMLPHGLQYAFDDMDDEDDPRLGKDGKPVRAATYPHIILTLSLYGQLEELPYVESLANVEELLRRGADVNRTNNAGETALMQALMIGGQCDIVRLLVDAPACDVHAHDKKGYRALHYAAVRGLGDCLRVLLDAHNDIHAKTNDGDSVLYLACTSGKADVVNQVLALGPDLNTPNHDGQTPLMTAAIYGTPDVVQSLLARDVDVAMADEASHYGMTALHHAVYCGAKVAVVALLVEAKSDVNNTCIDEMANTILHDAMAGTSDDVADYLLQQGAVVDALNGEGKTPAELAQELKRDDMLQVLRKHGATVAVP</sequence>
<dbReference type="PROSITE" id="PS50088">
    <property type="entry name" value="ANK_REPEAT"/>
    <property type="match status" value="5"/>
</dbReference>
<evidence type="ECO:0000313" key="4">
    <source>
        <dbReference type="EMBL" id="KAF0698854.1"/>
    </source>
</evidence>
<feature type="repeat" description="ANK" evidence="3">
    <location>
        <begin position="337"/>
        <end position="369"/>
    </location>
</feature>
<dbReference type="PANTHER" id="PTHR24189">
    <property type="entry name" value="MYOTROPHIN"/>
    <property type="match status" value="1"/>
</dbReference>
<evidence type="ECO:0000313" key="6">
    <source>
        <dbReference type="Proteomes" id="UP000332933"/>
    </source>
</evidence>
<dbReference type="InterPro" id="IPR050745">
    <property type="entry name" value="Multifunctional_regulatory"/>
</dbReference>
<dbReference type="SUPFAM" id="SSF48403">
    <property type="entry name" value="Ankyrin repeat"/>
    <property type="match status" value="2"/>
</dbReference>
<dbReference type="InterPro" id="IPR002110">
    <property type="entry name" value="Ankyrin_rpt"/>
</dbReference>
<evidence type="ECO:0000256" key="2">
    <source>
        <dbReference type="ARBA" id="ARBA00023043"/>
    </source>
</evidence>
<dbReference type="Proteomes" id="UP000332933">
    <property type="component" value="Unassembled WGS sequence"/>
</dbReference>
<keyword evidence="2 3" id="KW-0040">ANK repeat</keyword>
<accession>A0A485KR42</accession>
<dbReference type="EMBL" id="VJMH01005215">
    <property type="protein sequence ID" value="KAF0698854.1"/>
    <property type="molecule type" value="Genomic_DNA"/>
</dbReference>